<comment type="catalytic activity">
    <reaction evidence="1">
        <text>a 1,2-diacyl-sn-glycero-3-phospho-(1'-sn-glycero-3'-phosphate) + H2O = a 1,2-diacyl-sn-glycero-3-phospho-(1'-sn-glycerol) + phosphate</text>
        <dbReference type="Rhea" id="RHEA:33751"/>
        <dbReference type="ChEBI" id="CHEBI:15377"/>
        <dbReference type="ChEBI" id="CHEBI:43474"/>
        <dbReference type="ChEBI" id="CHEBI:60110"/>
        <dbReference type="ChEBI" id="CHEBI:64716"/>
        <dbReference type="EC" id="3.1.3.27"/>
    </reaction>
</comment>
<keyword evidence="1" id="KW-0460">Magnesium</keyword>
<organism evidence="4 5">
    <name type="scientific">Meridianimarinicoccus marinus</name>
    <dbReference type="NCBI Taxonomy" id="3231483"/>
    <lineage>
        <taxon>Bacteria</taxon>
        <taxon>Pseudomonadati</taxon>
        <taxon>Pseudomonadota</taxon>
        <taxon>Alphaproteobacteria</taxon>
        <taxon>Rhodobacterales</taxon>
        <taxon>Paracoccaceae</taxon>
        <taxon>Meridianimarinicoccus</taxon>
    </lineage>
</organism>
<feature type="transmembrane region" description="Helical" evidence="2">
    <location>
        <begin position="80"/>
        <end position="97"/>
    </location>
</feature>
<keyword evidence="5" id="KW-1185">Reference proteome</keyword>
<evidence type="ECO:0000256" key="2">
    <source>
        <dbReference type="SAM" id="Phobius"/>
    </source>
</evidence>
<keyword evidence="1" id="KW-0479">Metal-binding</keyword>
<keyword evidence="1" id="KW-0378">Hydrolase</keyword>
<keyword evidence="1 2" id="KW-0812">Transmembrane</keyword>
<comment type="cofactor">
    <cofactor evidence="1">
        <name>Mg(2+)</name>
        <dbReference type="ChEBI" id="CHEBI:18420"/>
    </cofactor>
</comment>
<feature type="domain" description="YutG/PgpA" evidence="3">
    <location>
        <begin position="7"/>
        <end position="156"/>
    </location>
</feature>
<feature type="transmembrane region" description="Helical" evidence="2">
    <location>
        <begin position="38"/>
        <end position="59"/>
    </location>
</feature>
<keyword evidence="1" id="KW-1208">Phospholipid metabolism</keyword>
<feature type="transmembrane region" description="Helical" evidence="2">
    <location>
        <begin position="142"/>
        <end position="164"/>
    </location>
</feature>
<keyword evidence="1" id="KW-0997">Cell inner membrane</keyword>
<protein>
    <recommendedName>
        <fullName evidence="1">Phosphatidylglycerophosphatase A</fullName>
        <ecNumber evidence="1">3.1.3.27</ecNumber>
    </recommendedName>
    <alternativeName>
        <fullName evidence="1">Phosphatidylglycerolphosphate phosphatase A</fullName>
    </alternativeName>
</protein>
<evidence type="ECO:0000313" key="4">
    <source>
        <dbReference type="EMBL" id="MEV8465546.1"/>
    </source>
</evidence>
<keyword evidence="1 2" id="KW-0472">Membrane</keyword>
<dbReference type="RefSeq" id="WP_366191067.1">
    <property type="nucleotide sequence ID" value="NZ_JBFBVU010000001.1"/>
</dbReference>
<evidence type="ECO:0000313" key="5">
    <source>
        <dbReference type="Proteomes" id="UP001553161"/>
    </source>
</evidence>
<proteinExistence type="predicted"/>
<dbReference type="SUPFAM" id="SSF101307">
    <property type="entry name" value="YutG-like"/>
    <property type="match status" value="1"/>
</dbReference>
<sequence length="166" mass="17579">MRLTRAICTLGGVGLIRPAPGTWGTAASIPLAWVIHGLTGFPGLFLATLIVIAVGTWAIGREEALTGAHDASEWVIDETAGVWIALWPLSAGLWHAGADPWVFPYPGWIGAFVMFRLFDIWKPGPVGWADRKNTPWGVMLDDLIAGVMAAVVVALAAGVSHGLMGQ</sequence>
<accession>A0ABV3L1Z3</accession>
<keyword evidence="1" id="KW-1003">Cell membrane</keyword>
<keyword evidence="1" id="KW-0442">Lipid degradation</keyword>
<comment type="function">
    <text evidence="1">Lipid phosphatase which dephosphorylates phosphatidylglycerophosphate (PGP) to phosphatidylglycerol (PG).</text>
</comment>
<evidence type="ECO:0000256" key="1">
    <source>
        <dbReference type="PIRNR" id="PIRNR006162"/>
    </source>
</evidence>
<dbReference type="Pfam" id="PF04608">
    <property type="entry name" value="PgpA"/>
    <property type="match status" value="1"/>
</dbReference>
<feature type="transmembrane region" description="Helical" evidence="2">
    <location>
        <begin position="103"/>
        <end position="121"/>
    </location>
</feature>
<dbReference type="EMBL" id="JBFBVU010000001">
    <property type="protein sequence ID" value="MEV8465546.1"/>
    <property type="molecule type" value="Genomic_DNA"/>
</dbReference>
<keyword evidence="1" id="KW-0443">Lipid metabolism</keyword>
<dbReference type="PANTHER" id="PTHR36305:SF1">
    <property type="entry name" value="PHOSPHATIDYLGLYCEROPHOSPHATASE A"/>
    <property type="match status" value="1"/>
</dbReference>
<dbReference type="PANTHER" id="PTHR36305">
    <property type="entry name" value="PHOSPHATIDYLGLYCEROPHOSPHATASE A"/>
    <property type="match status" value="1"/>
</dbReference>
<dbReference type="Proteomes" id="UP001553161">
    <property type="component" value="Unassembled WGS sequence"/>
</dbReference>
<comment type="subcellular location">
    <subcellularLocation>
        <location evidence="1">Cell inner membrane</location>
        <topology evidence="1">Multi-pass membrane protein</topology>
    </subcellularLocation>
</comment>
<reference evidence="4 5" key="1">
    <citation type="submission" date="2024-07" db="EMBL/GenBank/DDBJ databases">
        <authorList>
            <person name="Kang M."/>
        </authorList>
    </citation>
    <scope>NUCLEOTIDE SEQUENCE [LARGE SCALE GENOMIC DNA]</scope>
    <source>
        <strain evidence="4 5">DFM31</strain>
    </source>
</reference>
<gene>
    <name evidence="4" type="ORF">AB0T83_01965</name>
</gene>
<keyword evidence="1" id="KW-0595">Phospholipid degradation</keyword>
<evidence type="ECO:0000259" key="3">
    <source>
        <dbReference type="Pfam" id="PF04608"/>
    </source>
</evidence>
<dbReference type="InterPro" id="IPR026037">
    <property type="entry name" value="PgpA"/>
</dbReference>
<name>A0ABV3L1Z3_9RHOB</name>
<dbReference type="EC" id="3.1.3.27" evidence="1"/>
<dbReference type="PIRSF" id="PIRSF006162">
    <property type="entry name" value="PgpA"/>
    <property type="match status" value="1"/>
</dbReference>
<comment type="caution">
    <text evidence="4">The sequence shown here is derived from an EMBL/GenBank/DDBJ whole genome shotgun (WGS) entry which is preliminary data.</text>
</comment>
<dbReference type="CDD" id="cd06971">
    <property type="entry name" value="PgpA"/>
    <property type="match status" value="1"/>
</dbReference>
<keyword evidence="2" id="KW-1133">Transmembrane helix</keyword>
<comment type="pathway">
    <text evidence="1">Phospholipid metabolism; phosphatidylglycerol biosynthesis; phosphatidylglycerol from CDP-diacylglycerol: step 2/2.</text>
</comment>
<dbReference type="InterPro" id="IPR007686">
    <property type="entry name" value="YutG/PgpA"/>
</dbReference>
<dbReference type="InterPro" id="IPR036681">
    <property type="entry name" value="PgpA-like_sf"/>
</dbReference>